<dbReference type="EMBL" id="BAAADS010000017">
    <property type="protein sequence ID" value="GAA0606380.1"/>
    <property type="molecule type" value="Genomic_DNA"/>
</dbReference>
<feature type="domain" description="Glycosyltransferase 2-like" evidence="4">
    <location>
        <begin position="5"/>
        <end position="142"/>
    </location>
</feature>
<dbReference type="PANTHER" id="PTHR43685">
    <property type="entry name" value="GLYCOSYLTRANSFERASE"/>
    <property type="match status" value="1"/>
</dbReference>
<keyword evidence="3" id="KW-0808">Transferase</keyword>
<dbReference type="SUPFAM" id="SSF53448">
    <property type="entry name" value="Nucleotide-diphospho-sugar transferases"/>
    <property type="match status" value="1"/>
</dbReference>
<evidence type="ECO:0000256" key="3">
    <source>
        <dbReference type="ARBA" id="ARBA00022679"/>
    </source>
</evidence>
<gene>
    <name evidence="5" type="primary">epsE</name>
    <name evidence="5" type="ORF">GCM10009001_24520</name>
</gene>
<comment type="similarity">
    <text evidence="1">Belongs to the glycosyltransferase 2 family.</text>
</comment>
<reference evidence="5 6" key="1">
    <citation type="journal article" date="2019" name="Int. J. Syst. Evol. Microbiol.">
        <title>The Global Catalogue of Microorganisms (GCM) 10K type strain sequencing project: providing services to taxonomists for standard genome sequencing and annotation.</title>
        <authorList>
            <consortium name="The Broad Institute Genomics Platform"/>
            <consortium name="The Broad Institute Genome Sequencing Center for Infectious Disease"/>
            <person name="Wu L."/>
            <person name="Ma J."/>
        </authorList>
    </citation>
    <scope>NUCLEOTIDE SEQUENCE [LARGE SCALE GENOMIC DNA]</scope>
    <source>
        <strain evidence="5 6">JCM 15395</strain>
    </source>
</reference>
<name>A0ABN1G8P8_9BACI</name>
<dbReference type="Proteomes" id="UP001500866">
    <property type="component" value="Unassembled WGS sequence"/>
</dbReference>
<organism evidence="5 6">
    <name type="scientific">Virgibacillus siamensis</name>
    <dbReference type="NCBI Taxonomy" id="480071"/>
    <lineage>
        <taxon>Bacteria</taxon>
        <taxon>Bacillati</taxon>
        <taxon>Bacillota</taxon>
        <taxon>Bacilli</taxon>
        <taxon>Bacillales</taxon>
        <taxon>Bacillaceae</taxon>
        <taxon>Virgibacillus</taxon>
    </lineage>
</organism>
<evidence type="ECO:0000256" key="1">
    <source>
        <dbReference type="ARBA" id="ARBA00006739"/>
    </source>
</evidence>
<evidence type="ECO:0000256" key="2">
    <source>
        <dbReference type="ARBA" id="ARBA00022676"/>
    </source>
</evidence>
<proteinExistence type="inferred from homology"/>
<dbReference type="InterPro" id="IPR001173">
    <property type="entry name" value="Glyco_trans_2-like"/>
</dbReference>
<dbReference type="Pfam" id="PF00535">
    <property type="entry name" value="Glycos_transf_2"/>
    <property type="match status" value="1"/>
</dbReference>
<evidence type="ECO:0000259" key="4">
    <source>
        <dbReference type="Pfam" id="PF00535"/>
    </source>
</evidence>
<keyword evidence="2" id="KW-0328">Glycosyltransferase</keyword>
<dbReference type="RefSeq" id="WP_343813489.1">
    <property type="nucleotide sequence ID" value="NZ_BAAADS010000017.1"/>
</dbReference>
<comment type="caution">
    <text evidence="5">The sequence shown here is derived from an EMBL/GenBank/DDBJ whole genome shotgun (WGS) entry which is preliminary data.</text>
</comment>
<accession>A0ABN1G8P8</accession>
<evidence type="ECO:0000313" key="5">
    <source>
        <dbReference type="EMBL" id="GAA0606380.1"/>
    </source>
</evidence>
<dbReference type="InterPro" id="IPR050834">
    <property type="entry name" value="Glycosyltransf_2"/>
</dbReference>
<dbReference type="PANTHER" id="PTHR43685:SF5">
    <property type="entry name" value="GLYCOSYLTRANSFERASE EPSE-RELATED"/>
    <property type="match status" value="1"/>
</dbReference>
<evidence type="ECO:0000313" key="6">
    <source>
        <dbReference type="Proteomes" id="UP001500866"/>
    </source>
</evidence>
<protein>
    <submittedName>
        <fullName evidence="5">Glycosyltransferase EpsE</fullName>
    </submittedName>
</protein>
<dbReference type="InterPro" id="IPR029044">
    <property type="entry name" value="Nucleotide-diphossugar_trans"/>
</dbReference>
<keyword evidence="6" id="KW-1185">Reference proteome</keyword>
<dbReference type="Gene3D" id="3.90.550.10">
    <property type="entry name" value="Spore Coat Polysaccharide Biosynthesis Protein SpsA, Chain A"/>
    <property type="match status" value="1"/>
</dbReference>
<sequence>MPRLSVIMGIYNTNNEKKLKDSIGSILNQTFTDFEFIICDDGSTDGTFDLITKITEQDDRVKILRSQTNKGLAKALNTCIEIATGEYIARMDADDISTLDRFEKQIDFLDNNPEYALVGSSIILFDEKGDWGRRQMMKLPNTESFLFGPPFIHPSIIIRKSAILTLNGYRVDKETLRCEDYELFMRLYSMNMKGYNIQESLLKIRENHEAFSRRKYKYRFDEAKVRAKGFKSLGLLPKGWPYVLKPLIVGLIPQRVLKAIKNESIK</sequence>